<keyword evidence="1" id="KW-0812">Transmembrane</keyword>
<protein>
    <submittedName>
        <fullName evidence="2">Uncharacterized protein</fullName>
    </submittedName>
</protein>
<dbReference type="EMBL" id="KZ503303">
    <property type="protein sequence ID" value="PKU66037.1"/>
    <property type="molecule type" value="Genomic_DNA"/>
</dbReference>
<reference evidence="2 3" key="2">
    <citation type="journal article" date="2017" name="Nature">
        <title>The Apostasia genome and the evolution of orchids.</title>
        <authorList>
            <person name="Zhang G.Q."/>
            <person name="Liu K.W."/>
            <person name="Li Z."/>
            <person name="Lohaus R."/>
            <person name="Hsiao Y.Y."/>
            <person name="Niu S.C."/>
            <person name="Wang J.Y."/>
            <person name="Lin Y.C."/>
            <person name="Xu Q."/>
            <person name="Chen L.J."/>
            <person name="Yoshida K."/>
            <person name="Fujiwara S."/>
            <person name="Wang Z.W."/>
            <person name="Zhang Y.Q."/>
            <person name="Mitsuda N."/>
            <person name="Wang M."/>
            <person name="Liu G.H."/>
            <person name="Pecoraro L."/>
            <person name="Huang H.X."/>
            <person name="Xiao X.J."/>
            <person name="Lin M."/>
            <person name="Wu X.Y."/>
            <person name="Wu W.L."/>
            <person name="Chen Y.Y."/>
            <person name="Chang S.B."/>
            <person name="Sakamoto S."/>
            <person name="Ohme-Takagi M."/>
            <person name="Yagi M."/>
            <person name="Zeng S.J."/>
            <person name="Shen C.Y."/>
            <person name="Yeh C.M."/>
            <person name="Luo Y.B."/>
            <person name="Tsai W.C."/>
            <person name="Van de Peer Y."/>
            <person name="Liu Z.J."/>
        </authorList>
    </citation>
    <scope>NUCLEOTIDE SEQUENCE [LARGE SCALE GENOMIC DNA]</scope>
    <source>
        <tissue evidence="2">The whole plant</tissue>
    </source>
</reference>
<gene>
    <name evidence="2" type="ORF">MA16_Dca009113</name>
</gene>
<organism evidence="2 3">
    <name type="scientific">Dendrobium catenatum</name>
    <dbReference type="NCBI Taxonomy" id="906689"/>
    <lineage>
        <taxon>Eukaryota</taxon>
        <taxon>Viridiplantae</taxon>
        <taxon>Streptophyta</taxon>
        <taxon>Embryophyta</taxon>
        <taxon>Tracheophyta</taxon>
        <taxon>Spermatophyta</taxon>
        <taxon>Magnoliopsida</taxon>
        <taxon>Liliopsida</taxon>
        <taxon>Asparagales</taxon>
        <taxon>Orchidaceae</taxon>
        <taxon>Epidendroideae</taxon>
        <taxon>Malaxideae</taxon>
        <taxon>Dendrobiinae</taxon>
        <taxon>Dendrobium</taxon>
    </lineage>
</organism>
<accession>A0A2I0VRK7</accession>
<reference evidence="2 3" key="1">
    <citation type="journal article" date="2016" name="Sci. Rep.">
        <title>The Dendrobium catenatum Lindl. genome sequence provides insights into polysaccharide synthase, floral development and adaptive evolution.</title>
        <authorList>
            <person name="Zhang G.Q."/>
            <person name="Xu Q."/>
            <person name="Bian C."/>
            <person name="Tsai W.C."/>
            <person name="Yeh C.M."/>
            <person name="Liu K.W."/>
            <person name="Yoshida K."/>
            <person name="Zhang L.S."/>
            <person name="Chang S.B."/>
            <person name="Chen F."/>
            <person name="Shi Y."/>
            <person name="Su Y.Y."/>
            <person name="Zhang Y.Q."/>
            <person name="Chen L.J."/>
            <person name="Yin Y."/>
            <person name="Lin M."/>
            <person name="Huang H."/>
            <person name="Deng H."/>
            <person name="Wang Z.W."/>
            <person name="Zhu S.L."/>
            <person name="Zhao X."/>
            <person name="Deng C."/>
            <person name="Niu S.C."/>
            <person name="Huang J."/>
            <person name="Wang M."/>
            <person name="Liu G.H."/>
            <person name="Yang H.J."/>
            <person name="Xiao X.J."/>
            <person name="Hsiao Y.Y."/>
            <person name="Wu W.L."/>
            <person name="Chen Y.Y."/>
            <person name="Mitsuda N."/>
            <person name="Ohme-Takagi M."/>
            <person name="Luo Y.B."/>
            <person name="Van de Peer Y."/>
            <person name="Liu Z.J."/>
        </authorList>
    </citation>
    <scope>NUCLEOTIDE SEQUENCE [LARGE SCALE GENOMIC DNA]</scope>
    <source>
        <tissue evidence="2">The whole plant</tissue>
    </source>
</reference>
<evidence type="ECO:0000313" key="2">
    <source>
        <dbReference type="EMBL" id="PKU66037.1"/>
    </source>
</evidence>
<feature type="transmembrane region" description="Helical" evidence="1">
    <location>
        <begin position="76"/>
        <end position="98"/>
    </location>
</feature>
<sequence length="99" mass="11460">MADPEADHGFAYNSQGQIDILQSPFFDPDWEFKDFVEDYIDRILIHLAETIDEQRPSGQWQLVRRPHAPPSLATLLWIKIVSVVTIFVASFGLMKIFLR</sequence>
<dbReference type="Proteomes" id="UP000233837">
    <property type="component" value="Unassembled WGS sequence"/>
</dbReference>
<dbReference type="AlphaFoldDB" id="A0A2I0VRK7"/>
<name>A0A2I0VRK7_9ASPA</name>
<evidence type="ECO:0000313" key="3">
    <source>
        <dbReference type="Proteomes" id="UP000233837"/>
    </source>
</evidence>
<keyword evidence="3" id="KW-1185">Reference proteome</keyword>
<keyword evidence="1" id="KW-0472">Membrane</keyword>
<proteinExistence type="predicted"/>
<keyword evidence="1" id="KW-1133">Transmembrane helix</keyword>
<evidence type="ECO:0000256" key="1">
    <source>
        <dbReference type="SAM" id="Phobius"/>
    </source>
</evidence>